<dbReference type="EMBL" id="GG666513">
    <property type="protein sequence ID" value="EEN60273.1"/>
    <property type="molecule type" value="Genomic_DNA"/>
</dbReference>
<dbReference type="GO" id="GO:0032259">
    <property type="term" value="P:methylation"/>
    <property type="evidence" value="ECO:0007669"/>
    <property type="project" value="UniProtKB-KW"/>
</dbReference>
<evidence type="ECO:0000256" key="2">
    <source>
        <dbReference type="ARBA" id="ARBA00022679"/>
    </source>
</evidence>
<dbReference type="PANTHER" id="PTHR43397:SF1">
    <property type="entry name" value="ERGOTHIONEINE BIOSYNTHESIS PROTEIN 1"/>
    <property type="match status" value="1"/>
</dbReference>
<dbReference type="GO" id="GO:0008168">
    <property type="term" value="F:methyltransferase activity"/>
    <property type="evidence" value="ECO:0007669"/>
    <property type="project" value="UniProtKB-KW"/>
</dbReference>
<organism>
    <name type="scientific">Branchiostoma floridae</name>
    <name type="common">Florida lancelet</name>
    <name type="synonym">Amphioxus</name>
    <dbReference type="NCBI Taxonomy" id="7739"/>
    <lineage>
        <taxon>Eukaryota</taxon>
        <taxon>Metazoa</taxon>
        <taxon>Chordata</taxon>
        <taxon>Cephalochordata</taxon>
        <taxon>Leptocardii</taxon>
        <taxon>Amphioxiformes</taxon>
        <taxon>Branchiostomatidae</taxon>
        <taxon>Branchiostoma</taxon>
    </lineage>
</organism>
<keyword evidence="1" id="KW-0489">Methyltransferase</keyword>
<name>C3YH37_BRAFL</name>
<keyword evidence="2" id="KW-0808">Transferase</keyword>
<dbReference type="STRING" id="7739.C3YH37"/>
<evidence type="ECO:0000256" key="1">
    <source>
        <dbReference type="ARBA" id="ARBA00022603"/>
    </source>
</evidence>
<evidence type="ECO:0000259" key="3">
    <source>
        <dbReference type="Pfam" id="PF10017"/>
    </source>
</evidence>
<sequence length="484" mass="55709">MAHDRLVTKVDTVDSHLQKIQTRRPVTVTAGLRTRCTRRVCYDRTTEKKISTTHDRLVTKVDTVNSQLQKIQTRWAVTVPVCLRTRCTRRVCYDRMRERFSYVRNLSFVVTRSANINRLYLCAIKDSRRATTTQQWMLRQVRMNQHGSGASAVEKSNKRDDVRRDDVMKDLDVITRDVPSALMPVVGGLTSRRKRVPYWVATTSKTYLNWHKEHSVLQSHSDDIAAETTSPVILVELGSGASSKTRLILEAMLKRHGTLTFVPVDVSKEHIEEVGQQLERDYEGLTVEPFGGLYMEGIRHLSTRKEPKMLLFLGGSFGNVCIHEQVDMMKEVRAQLTAKDRFVLGLDMNMDRESLLEAYGQQWANNVLNNPIDRLNKDFDGDMDAAKFELVTEFIENPADGDTPSYVMGYWRSLSEHRVYFRKLGLNLDFQRGEKFFFTDGPNWSCKWSLHQIRRLAEKSGFALEDYWTNDAADYGVFCFAPAP</sequence>
<feature type="domain" description="Histidine-specific methyltransferase SAM-dependent" evidence="3">
    <location>
        <begin position="202"/>
        <end position="480"/>
    </location>
</feature>
<dbReference type="InParanoid" id="C3YH37"/>
<proteinExistence type="predicted"/>
<dbReference type="InterPro" id="IPR051128">
    <property type="entry name" value="EgtD_Methyltrsf_superfamily"/>
</dbReference>
<accession>C3YH37</accession>
<dbReference type="AlphaFoldDB" id="C3YH37"/>
<dbReference type="Gene3D" id="3.40.50.150">
    <property type="entry name" value="Vaccinia Virus protein VP39"/>
    <property type="match status" value="1"/>
</dbReference>
<dbReference type="PANTHER" id="PTHR43397">
    <property type="entry name" value="ERGOTHIONEINE BIOSYNTHESIS PROTEIN 1"/>
    <property type="match status" value="1"/>
</dbReference>
<reference evidence="4" key="1">
    <citation type="journal article" date="2008" name="Nature">
        <title>The amphioxus genome and the evolution of the chordate karyotype.</title>
        <authorList>
            <consortium name="US DOE Joint Genome Institute (JGI-PGF)"/>
            <person name="Putnam N.H."/>
            <person name="Butts T."/>
            <person name="Ferrier D.E.K."/>
            <person name="Furlong R.F."/>
            <person name="Hellsten U."/>
            <person name="Kawashima T."/>
            <person name="Robinson-Rechavi M."/>
            <person name="Shoguchi E."/>
            <person name="Terry A."/>
            <person name="Yu J.-K."/>
            <person name="Benito-Gutierrez E.L."/>
            <person name="Dubchak I."/>
            <person name="Garcia-Fernandez J."/>
            <person name="Gibson-Brown J.J."/>
            <person name="Grigoriev I.V."/>
            <person name="Horton A.C."/>
            <person name="de Jong P.J."/>
            <person name="Jurka J."/>
            <person name="Kapitonov V.V."/>
            <person name="Kohara Y."/>
            <person name="Kuroki Y."/>
            <person name="Lindquist E."/>
            <person name="Lucas S."/>
            <person name="Osoegawa K."/>
            <person name="Pennacchio L.A."/>
            <person name="Salamov A.A."/>
            <person name="Satou Y."/>
            <person name="Sauka-Spengler T."/>
            <person name="Schmutz J."/>
            <person name="Shin-I T."/>
            <person name="Toyoda A."/>
            <person name="Bronner-Fraser M."/>
            <person name="Fujiyama A."/>
            <person name="Holland L.Z."/>
            <person name="Holland P.W.H."/>
            <person name="Satoh N."/>
            <person name="Rokhsar D.S."/>
        </authorList>
    </citation>
    <scope>NUCLEOTIDE SEQUENCE [LARGE SCALE GENOMIC DNA]</scope>
    <source>
        <strain evidence="4">S238N-H82</strain>
        <tissue evidence="4">Testes</tissue>
    </source>
</reference>
<gene>
    <name evidence="4" type="ORF">BRAFLDRAFT_88551</name>
</gene>
<dbReference type="InterPro" id="IPR029063">
    <property type="entry name" value="SAM-dependent_MTases_sf"/>
</dbReference>
<dbReference type="Pfam" id="PF10017">
    <property type="entry name" value="Methyltransf_33"/>
    <property type="match status" value="1"/>
</dbReference>
<protein>
    <recommendedName>
        <fullName evidence="3">Histidine-specific methyltransferase SAM-dependent domain-containing protein</fullName>
    </recommendedName>
</protein>
<evidence type="ECO:0000313" key="4">
    <source>
        <dbReference type="EMBL" id="EEN60273.1"/>
    </source>
</evidence>
<dbReference type="eggNOG" id="ENOG502SBDI">
    <property type="taxonomic scope" value="Eukaryota"/>
</dbReference>
<dbReference type="InterPro" id="IPR019257">
    <property type="entry name" value="MeTrfase_dom"/>
</dbReference>